<sequence length="342" mass="39249">MSSSENTESSAEAVHHEIIVTYTKKTKPNDSIITQRVMLETEDAVAMETAFTCSELNRYKLVRLFALFYLIAATSASTTLSMLVSNGLMHSEFKNYRNIVWETSSSTLVDGIIRGVHVILFKFLLMCTEKRNTFFVKVVFVELICGVVAITLFSLDTHMISEYSQIVMINVVFLSLNEKSSKLLGIWKSVTAIAELLIGAWIALLVKKHLGMDGMRYTINITVILYFLLLPFEFYVWNRVRKLRKEQEKKQTITMPIHKRFKPSSNVSNDIEMQPIQSPYYKYMMDYDPAELVRALVFIDTINGETAETMKTKLEKTGIRITERALNMFIEEIFGGDPVSWF</sequence>
<evidence type="ECO:0000256" key="1">
    <source>
        <dbReference type="SAM" id="Phobius"/>
    </source>
</evidence>
<gene>
    <name evidence="2" type="ORF">CRE_03528</name>
</gene>
<evidence type="ECO:0000313" key="2">
    <source>
        <dbReference type="EMBL" id="EFP10288.1"/>
    </source>
</evidence>
<keyword evidence="1" id="KW-1133">Transmembrane helix</keyword>
<dbReference type="Proteomes" id="UP000008281">
    <property type="component" value="Unassembled WGS sequence"/>
</dbReference>
<keyword evidence="1" id="KW-0472">Membrane</keyword>
<accession>E3NN91</accession>
<feature type="transmembrane region" description="Helical" evidence="1">
    <location>
        <begin position="217"/>
        <end position="237"/>
    </location>
</feature>
<proteinExistence type="predicted"/>
<name>E3NN91_CAERE</name>
<feature type="transmembrane region" description="Helical" evidence="1">
    <location>
        <begin position="159"/>
        <end position="176"/>
    </location>
</feature>
<dbReference type="HOGENOM" id="CLU_811956_0_0_1"/>
<reference evidence="2" key="1">
    <citation type="submission" date="2007-07" db="EMBL/GenBank/DDBJ databases">
        <title>PCAP assembly of the Caenorhabditis remanei genome.</title>
        <authorList>
            <consortium name="The Caenorhabditis remanei Sequencing Consortium"/>
            <person name="Wilson R.K."/>
        </authorList>
    </citation>
    <scope>NUCLEOTIDE SEQUENCE [LARGE SCALE GENOMIC DNA]</scope>
    <source>
        <strain evidence="2">PB4641</strain>
    </source>
</reference>
<evidence type="ECO:0000313" key="3">
    <source>
        <dbReference type="Proteomes" id="UP000008281"/>
    </source>
</evidence>
<keyword evidence="3" id="KW-1185">Reference proteome</keyword>
<feature type="transmembrane region" description="Helical" evidence="1">
    <location>
        <begin position="134"/>
        <end position="153"/>
    </location>
</feature>
<dbReference type="InParanoid" id="E3NN91"/>
<protein>
    <submittedName>
        <fullName evidence="2">Uncharacterized protein</fullName>
    </submittedName>
</protein>
<feature type="transmembrane region" description="Helical" evidence="1">
    <location>
        <begin position="183"/>
        <end position="205"/>
    </location>
</feature>
<feature type="transmembrane region" description="Helical" evidence="1">
    <location>
        <begin position="108"/>
        <end position="127"/>
    </location>
</feature>
<organism evidence="3">
    <name type="scientific">Caenorhabditis remanei</name>
    <name type="common">Caenorhabditis vulgaris</name>
    <dbReference type="NCBI Taxonomy" id="31234"/>
    <lineage>
        <taxon>Eukaryota</taxon>
        <taxon>Metazoa</taxon>
        <taxon>Ecdysozoa</taxon>
        <taxon>Nematoda</taxon>
        <taxon>Chromadorea</taxon>
        <taxon>Rhabditida</taxon>
        <taxon>Rhabditina</taxon>
        <taxon>Rhabditomorpha</taxon>
        <taxon>Rhabditoidea</taxon>
        <taxon>Rhabditidae</taxon>
        <taxon>Peloderinae</taxon>
        <taxon>Caenorhabditis</taxon>
    </lineage>
</organism>
<keyword evidence="1" id="KW-0812">Transmembrane</keyword>
<dbReference type="AlphaFoldDB" id="E3NN91"/>
<feature type="transmembrane region" description="Helical" evidence="1">
    <location>
        <begin position="64"/>
        <end position="88"/>
    </location>
</feature>
<dbReference type="EMBL" id="DS269177">
    <property type="protein sequence ID" value="EFP10288.1"/>
    <property type="molecule type" value="Genomic_DNA"/>
</dbReference>